<evidence type="ECO:0000313" key="1">
    <source>
        <dbReference type="EMBL" id="EGZ05589.1"/>
    </source>
</evidence>
<proteinExistence type="predicted"/>
<sequence length="117" mass="13344">MDFQLHFRPRGLCAINYLRSEPLYSQWQFREGLQVAADRGDVAMVQWFFERFSGLEVPSEVVARAAGKGHLPVLGFLLKHDEGRDCRHEQVGVELEKDSWTDSVPVMPKDWSGPATL</sequence>
<dbReference type="KEGG" id="psoj:PHYSODRAFT_261889"/>
<gene>
    <name evidence="1" type="ORF">PHYSODRAFT_261889</name>
</gene>
<name>G5AG77_PHYSP</name>
<dbReference type="RefSeq" id="XP_009539120.1">
    <property type="nucleotide sequence ID" value="XM_009540825.1"/>
</dbReference>
<dbReference type="AlphaFoldDB" id="G5AG77"/>
<evidence type="ECO:0000313" key="2">
    <source>
        <dbReference type="Proteomes" id="UP000002640"/>
    </source>
</evidence>
<keyword evidence="2" id="KW-1185">Reference proteome</keyword>
<dbReference type="SMR" id="G5AG77"/>
<dbReference type="InParanoid" id="G5AG77"/>
<organism evidence="1 2">
    <name type="scientific">Phytophthora sojae (strain P6497)</name>
    <name type="common">Soybean stem and root rot agent</name>
    <name type="synonym">Phytophthora megasperma f. sp. glycines</name>
    <dbReference type="NCBI Taxonomy" id="1094619"/>
    <lineage>
        <taxon>Eukaryota</taxon>
        <taxon>Sar</taxon>
        <taxon>Stramenopiles</taxon>
        <taxon>Oomycota</taxon>
        <taxon>Peronosporomycetes</taxon>
        <taxon>Peronosporales</taxon>
        <taxon>Peronosporaceae</taxon>
        <taxon>Phytophthora</taxon>
    </lineage>
</organism>
<reference evidence="1 2" key="1">
    <citation type="journal article" date="2006" name="Science">
        <title>Phytophthora genome sequences uncover evolutionary origins and mechanisms of pathogenesis.</title>
        <authorList>
            <person name="Tyler B.M."/>
            <person name="Tripathy S."/>
            <person name="Zhang X."/>
            <person name="Dehal P."/>
            <person name="Jiang R.H."/>
            <person name="Aerts A."/>
            <person name="Arredondo F.D."/>
            <person name="Baxter L."/>
            <person name="Bensasson D."/>
            <person name="Beynon J.L."/>
            <person name="Chapman J."/>
            <person name="Damasceno C.M."/>
            <person name="Dorrance A.E."/>
            <person name="Dou D."/>
            <person name="Dickerman A.W."/>
            <person name="Dubchak I.L."/>
            <person name="Garbelotto M."/>
            <person name="Gijzen M."/>
            <person name="Gordon S.G."/>
            <person name="Govers F."/>
            <person name="Grunwald N.J."/>
            <person name="Huang W."/>
            <person name="Ivors K.L."/>
            <person name="Jones R.W."/>
            <person name="Kamoun S."/>
            <person name="Krampis K."/>
            <person name="Lamour K.H."/>
            <person name="Lee M.K."/>
            <person name="McDonald W.H."/>
            <person name="Medina M."/>
            <person name="Meijer H.J."/>
            <person name="Nordberg E.K."/>
            <person name="Maclean D.J."/>
            <person name="Ospina-Giraldo M.D."/>
            <person name="Morris P.F."/>
            <person name="Phuntumart V."/>
            <person name="Putnam N.H."/>
            <person name="Rash S."/>
            <person name="Rose J.K."/>
            <person name="Sakihama Y."/>
            <person name="Salamov A.A."/>
            <person name="Savidor A."/>
            <person name="Scheuring C.F."/>
            <person name="Smith B.M."/>
            <person name="Sobral B.W."/>
            <person name="Terry A."/>
            <person name="Torto-Alalibo T.A."/>
            <person name="Win J."/>
            <person name="Xu Z."/>
            <person name="Zhang H."/>
            <person name="Grigoriev I.V."/>
            <person name="Rokhsar D.S."/>
            <person name="Boore J.L."/>
        </authorList>
    </citation>
    <scope>NUCLEOTIDE SEQUENCE [LARGE SCALE GENOMIC DNA]</scope>
    <source>
        <strain evidence="1 2">P6497</strain>
    </source>
</reference>
<dbReference type="EMBL" id="JH159166">
    <property type="protein sequence ID" value="EGZ05589.1"/>
    <property type="molecule type" value="Genomic_DNA"/>
</dbReference>
<dbReference type="Proteomes" id="UP000002640">
    <property type="component" value="Unassembled WGS sequence"/>
</dbReference>
<protein>
    <submittedName>
        <fullName evidence="1">Uncharacterized protein</fullName>
    </submittedName>
</protein>
<dbReference type="GeneID" id="20639327"/>
<accession>G5AG77</accession>